<evidence type="ECO:0000313" key="2">
    <source>
        <dbReference type="EMBL" id="PAV80332.1"/>
    </source>
</evidence>
<dbReference type="EMBL" id="LIAE01007282">
    <property type="protein sequence ID" value="PAV80332.1"/>
    <property type="molecule type" value="Genomic_DNA"/>
</dbReference>
<reference evidence="2 3" key="1">
    <citation type="journal article" date="2017" name="Curr. Biol.">
        <title>Genome architecture and evolution of a unichromosomal asexual nematode.</title>
        <authorList>
            <person name="Fradin H."/>
            <person name="Zegar C."/>
            <person name="Gutwein M."/>
            <person name="Lucas J."/>
            <person name="Kovtun M."/>
            <person name="Corcoran D."/>
            <person name="Baugh L.R."/>
            <person name="Kiontke K."/>
            <person name="Gunsalus K."/>
            <person name="Fitch D.H."/>
            <person name="Piano F."/>
        </authorList>
    </citation>
    <scope>NUCLEOTIDE SEQUENCE [LARGE SCALE GENOMIC DNA]</scope>
    <source>
        <strain evidence="2">PF1309</strain>
    </source>
</reference>
<sequence length="112" mass="12891">MRYSSDSNNGSEMGHEKWFTIGMWMQTHNQAAEVKVNTQRHEQKKQQNEEMSLENEPSLSRCSDCRTEECNKRESSIVYGNASPLVCTVHTWAKLQAKSGIERIESIQRNAN</sequence>
<feature type="region of interest" description="Disordered" evidence="1">
    <location>
        <begin position="33"/>
        <end position="58"/>
    </location>
</feature>
<feature type="compositionally biased region" description="Basic and acidic residues" evidence="1">
    <location>
        <begin position="39"/>
        <end position="48"/>
    </location>
</feature>
<protein>
    <submittedName>
        <fullName evidence="2">Uncharacterized protein</fullName>
    </submittedName>
</protein>
<accession>A0A2A2L2D3</accession>
<gene>
    <name evidence="2" type="ORF">WR25_08374</name>
</gene>
<keyword evidence="3" id="KW-1185">Reference proteome</keyword>
<dbReference type="Proteomes" id="UP000218231">
    <property type="component" value="Unassembled WGS sequence"/>
</dbReference>
<comment type="caution">
    <text evidence="2">The sequence shown here is derived from an EMBL/GenBank/DDBJ whole genome shotgun (WGS) entry which is preliminary data.</text>
</comment>
<name>A0A2A2L2D3_9BILA</name>
<proteinExistence type="predicted"/>
<evidence type="ECO:0000256" key="1">
    <source>
        <dbReference type="SAM" id="MobiDB-lite"/>
    </source>
</evidence>
<dbReference type="AlphaFoldDB" id="A0A2A2L2D3"/>
<organism evidence="2 3">
    <name type="scientific">Diploscapter pachys</name>
    <dbReference type="NCBI Taxonomy" id="2018661"/>
    <lineage>
        <taxon>Eukaryota</taxon>
        <taxon>Metazoa</taxon>
        <taxon>Ecdysozoa</taxon>
        <taxon>Nematoda</taxon>
        <taxon>Chromadorea</taxon>
        <taxon>Rhabditida</taxon>
        <taxon>Rhabditina</taxon>
        <taxon>Rhabditomorpha</taxon>
        <taxon>Rhabditoidea</taxon>
        <taxon>Rhabditidae</taxon>
        <taxon>Diploscapter</taxon>
    </lineage>
</organism>
<evidence type="ECO:0000313" key="3">
    <source>
        <dbReference type="Proteomes" id="UP000218231"/>
    </source>
</evidence>